<dbReference type="AlphaFoldDB" id="A0A1I9LKC6"/>
<protein>
    <submittedName>
        <fullName evidence="1">Uncharacterized protein</fullName>
    </submittedName>
</protein>
<organism evidence="1">
    <name type="scientific">Caulerpa racemosa</name>
    <name type="common">Green alga</name>
    <dbReference type="NCBI Taxonomy" id="76317"/>
    <lineage>
        <taxon>Eukaryota</taxon>
        <taxon>Viridiplantae</taxon>
        <taxon>Chlorophyta</taxon>
        <taxon>core chlorophytes</taxon>
        <taxon>Ulvophyceae</taxon>
        <taxon>TCBD clade</taxon>
        <taxon>Bryopsidales</taxon>
        <taxon>Halimedineae</taxon>
        <taxon>Caulerpaceae</taxon>
        <taxon>Caulerpa</taxon>
    </lineage>
</organism>
<evidence type="ECO:0000313" key="1">
    <source>
        <dbReference type="EMBL" id="ANJ70787.1"/>
    </source>
</evidence>
<keyword evidence="1" id="KW-0934">Plastid</keyword>
<proteinExistence type="predicted"/>
<dbReference type="EMBL" id="KT946602">
    <property type="protein sequence ID" value="ANJ70787.1"/>
    <property type="molecule type" value="Genomic_DNA"/>
</dbReference>
<name>A0A1I9LKC6_CAURA</name>
<geneLocation type="chloroplast" evidence="1"/>
<gene>
    <name evidence="1" type="primary">orf10</name>
</gene>
<accession>A0A1I9LKC6</accession>
<sequence>MWLMDGNPKKLGVESRVVNDVVVSYNPECQLDPQPAVNLALQYYRNLFFNVYPLYEKELGNLSFSQNITVEAPYLPKAEHEVFRYQADAYSHTVAMAETNPSGWLQGCKDLHLIFRGIKQYSTTRLVDHTNAILDFDGDINTHIPLAPNLREEYQNLVGGLELSPPKYIDCVRDCEVDAVSAIYDENPAESFWPAPNIDKKYYLYRNGFTFEEPGGAQSPSNSEALDRVSDGLGLTSLVQEDLDKMVINQNRQATIGNTLKSNYTFHRVVDSGHGFGHGGSISSSHVIFPDFLNVLACGIFYFWFFVGGEKLQDFWCFVRGKKKEKLQVKIFSESSEDSEELLGPKPILYRL</sequence>
<dbReference type="GeneID" id="30511919"/>
<keyword evidence="1" id="KW-0150">Chloroplast</keyword>
<reference evidence="1" key="1">
    <citation type="submission" date="2015-10" db="EMBL/GenBank/DDBJ databases">
        <title>Complete chloroplast Genomes for Caulerpa racemosa and Codium decorticatum (Bryopsidales, Chlorophyta) and Comparative Analyses of Five Siphonous Green Seaweed Plastomes.</title>
        <authorList>
            <person name="Lam D.W."/>
            <person name="Lopez-Bautista J.M."/>
        </authorList>
    </citation>
    <scope>NUCLEOTIDE SEQUENCE</scope>
</reference>
<dbReference type="RefSeq" id="YP_009326861.1">
    <property type="nucleotide sequence ID" value="NC_032042.1"/>
</dbReference>